<reference evidence="5 6" key="1">
    <citation type="submission" date="2020-04" db="EMBL/GenBank/DDBJ databases">
        <title>Pseudomonas crami sp. nov., a novel proteolytic bacterial species isolated from cream.</title>
        <authorList>
            <person name="Hofmann K."/>
            <person name="Woller A."/>
            <person name="Huptas C."/>
            <person name="Wenning M."/>
            <person name="Scherer S."/>
            <person name="Doll E.V."/>
        </authorList>
    </citation>
    <scope>NUCLEOTIDE SEQUENCE [LARGE SCALE GENOMIC DNA]</scope>
    <source>
        <strain evidence="5 6">WS 5096</strain>
    </source>
</reference>
<dbReference type="Pfam" id="PF01420">
    <property type="entry name" value="Methylase_S"/>
    <property type="match status" value="2"/>
</dbReference>
<dbReference type="SUPFAM" id="SSF116734">
    <property type="entry name" value="DNA methylase specificity domain"/>
    <property type="match status" value="2"/>
</dbReference>
<feature type="domain" description="Type I restriction modification DNA specificity" evidence="4">
    <location>
        <begin position="46"/>
        <end position="198"/>
    </location>
</feature>
<feature type="domain" description="Type I restriction modification DNA specificity" evidence="4">
    <location>
        <begin position="232"/>
        <end position="400"/>
    </location>
</feature>
<dbReference type="Gene3D" id="3.90.220.20">
    <property type="entry name" value="DNA methylase specificity domains"/>
    <property type="match status" value="2"/>
</dbReference>
<organism evidence="5 6">
    <name type="scientific">Pseudomonas cremoris</name>
    <dbReference type="NCBI Taxonomy" id="2724178"/>
    <lineage>
        <taxon>Bacteria</taxon>
        <taxon>Pseudomonadati</taxon>
        <taxon>Pseudomonadota</taxon>
        <taxon>Gammaproteobacteria</taxon>
        <taxon>Pseudomonadales</taxon>
        <taxon>Pseudomonadaceae</taxon>
        <taxon>Pseudomonas</taxon>
    </lineage>
</organism>
<comment type="caution">
    <text evidence="5">The sequence shown here is derived from an EMBL/GenBank/DDBJ whole genome shotgun (WGS) entry which is preliminary data.</text>
</comment>
<evidence type="ECO:0000256" key="2">
    <source>
        <dbReference type="ARBA" id="ARBA00022747"/>
    </source>
</evidence>
<sequence>MSAEIKPGYKLTELGVIPEEWNYYSVEQLISEGVLEKPMDGNHGNIHPKSSDFVSDGIPFVMANNIKDGNIDLRNCSFIRKSQADSLQKGFSKPGDVLLTHKATIGQVAIVGCIKTEYIMLTPQVTYYRVANTSRLNNVYLRHFFGSDVFQRVLQSMSGGGTRSYIGITAQRLLPVLLPPLVEQLTIAEYLSDMDALISGLDQLIAKKRDIKQAAMQQLLTGQQRLPGFSGEWEMKRLGDVLSRVANGALYISDEKFGVPVTRIETIATGTIDLERVGLAAYTPELDKYRVEIGDILFSHINSIDHIGKVAYYGGGEALYHGMNLLLLRPGALINNNFLFLLLSSEFMRRKARLLAKQAVSQASINTTELKGVELLVPPLPEQAAIATILSDMDSELATLKTRVDKARHLKQAAMQVLLTGRIRT</sequence>
<dbReference type="RefSeq" id="WP_185708675.1">
    <property type="nucleotide sequence ID" value="NZ_JAAXCZ010000008.1"/>
</dbReference>
<evidence type="ECO:0000256" key="3">
    <source>
        <dbReference type="ARBA" id="ARBA00023125"/>
    </source>
</evidence>
<evidence type="ECO:0000313" key="5">
    <source>
        <dbReference type="EMBL" id="MBC2382803.1"/>
    </source>
</evidence>
<keyword evidence="6" id="KW-1185">Reference proteome</keyword>
<dbReference type="InterPro" id="IPR044946">
    <property type="entry name" value="Restrct_endonuc_typeI_TRD_sf"/>
</dbReference>
<comment type="similarity">
    <text evidence="1">Belongs to the type-I restriction system S methylase family.</text>
</comment>
<evidence type="ECO:0000259" key="4">
    <source>
        <dbReference type="Pfam" id="PF01420"/>
    </source>
</evidence>
<gene>
    <name evidence="5" type="ORF">HF209_17815</name>
</gene>
<dbReference type="Proteomes" id="UP000534677">
    <property type="component" value="Unassembled WGS sequence"/>
</dbReference>
<keyword evidence="2" id="KW-0680">Restriction system</keyword>
<proteinExistence type="inferred from homology"/>
<dbReference type="Gene3D" id="1.10.287.1120">
    <property type="entry name" value="Bipartite methylase S protein"/>
    <property type="match status" value="1"/>
</dbReference>
<keyword evidence="3" id="KW-0238">DNA-binding</keyword>
<accession>A0ABR6TA24</accession>
<name>A0ABR6TA24_9PSED</name>
<protein>
    <recommendedName>
        <fullName evidence="4">Type I restriction modification DNA specificity domain-containing protein</fullName>
    </recommendedName>
</protein>
<evidence type="ECO:0000313" key="6">
    <source>
        <dbReference type="Proteomes" id="UP000534677"/>
    </source>
</evidence>
<dbReference type="CDD" id="cd17522">
    <property type="entry name" value="RMtype1_S_MjaORF1531P-TRD1-CR1_like"/>
    <property type="match status" value="1"/>
</dbReference>
<dbReference type="EMBL" id="JAAXCZ010000008">
    <property type="protein sequence ID" value="MBC2382803.1"/>
    <property type="molecule type" value="Genomic_DNA"/>
</dbReference>
<dbReference type="InterPro" id="IPR052021">
    <property type="entry name" value="Type-I_RS_S_subunit"/>
</dbReference>
<evidence type="ECO:0000256" key="1">
    <source>
        <dbReference type="ARBA" id="ARBA00010923"/>
    </source>
</evidence>
<dbReference type="PANTHER" id="PTHR30408">
    <property type="entry name" value="TYPE-1 RESTRICTION ENZYME ECOKI SPECIFICITY PROTEIN"/>
    <property type="match status" value="1"/>
</dbReference>
<dbReference type="PANTHER" id="PTHR30408:SF12">
    <property type="entry name" value="TYPE I RESTRICTION ENZYME MJAVIII SPECIFICITY SUBUNIT"/>
    <property type="match status" value="1"/>
</dbReference>
<dbReference type="InterPro" id="IPR000055">
    <property type="entry name" value="Restrct_endonuc_typeI_TRD"/>
</dbReference>